<protein>
    <submittedName>
        <fullName evidence="1">Uncharacterized protein</fullName>
    </submittedName>
</protein>
<reference evidence="1" key="1">
    <citation type="submission" date="2021-01" db="UniProtKB">
        <authorList>
            <consortium name="EnsemblMetazoa"/>
        </authorList>
    </citation>
    <scope>IDENTIFICATION</scope>
</reference>
<name>A0A7M7Q9K8_NASVI</name>
<dbReference type="SUPFAM" id="SSF54001">
    <property type="entry name" value="Cysteine proteinases"/>
    <property type="match status" value="1"/>
</dbReference>
<sequence>MNTQELLKALDPLTVKTVGVYAADRIPNVLEYPAAIIANTDDHTKKGTHWIAIYIDSNGYGTYFDSYGLPPMSQHHLKRLKRNCKRYQWNKNKLQSFDSQVCGQYCVMFLYHMVRLPNLRAFCHKFSLDSRKNDAVVVSFYKKLLRNNNHRVRSKDVRRFGSEASRGSGFCNQTCTSRMYVK</sequence>
<dbReference type="InParanoid" id="A0A7M7Q9K8"/>
<dbReference type="GO" id="GO:0004197">
    <property type="term" value="F:cysteine-type endopeptidase activity"/>
    <property type="evidence" value="ECO:0007669"/>
    <property type="project" value="InterPro"/>
</dbReference>
<dbReference type="Pfam" id="PF00770">
    <property type="entry name" value="Peptidase_C5"/>
    <property type="match status" value="1"/>
</dbReference>
<dbReference type="InterPro" id="IPR038765">
    <property type="entry name" value="Papain-like_cys_pep_sf"/>
</dbReference>
<accession>A0A7M7Q9K8</accession>
<organism evidence="1 2">
    <name type="scientific">Nasonia vitripennis</name>
    <name type="common">Parasitic wasp</name>
    <dbReference type="NCBI Taxonomy" id="7425"/>
    <lineage>
        <taxon>Eukaryota</taxon>
        <taxon>Metazoa</taxon>
        <taxon>Ecdysozoa</taxon>
        <taxon>Arthropoda</taxon>
        <taxon>Hexapoda</taxon>
        <taxon>Insecta</taxon>
        <taxon>Pterygota</taxon>
        <taxon>Neoptera</taxon>
        <taxon>Endopterygota</taxon>
        <taxon>Hymenoptera</taxon>
        <taxon>Apocrita</taxon>
        <taxon>Proctotrupomorpha</taxon>
        <taxon>Chalcidoidea</taxon>
        <taxon>Pteromalidae</taxon>
        <taxon>Pteromalinae</taxon>
        <taxon>Nasonia</taxon>
    </lineage>
</organism>
<evidence type="ECO:0000313" key="1">
    <source>
        <dbReference type="EnsemblMetazoa" id="XP_031782981"/>
    </source>
</evidence>
<keyword evidence="2" id="KW-1185">Reference proteome</keyword>
<dbReference type="Proteomes" id="UP000002358">
    <property type="component" value="Unassembled WGS sequence"/>
</dbReference>
<dbReference type="Gene3D" id="3.40.395.10">
    <property type="entry name" value="Adenoviral Proteinase, Chain A"/>
    <property type="match status" value="1"/>
</dbReference>
<dbReference type="OrthoDB" id="10034833at2759"/>
<dbReference type="GeneID" id="116416871"/>
<dbReference type="KEGG" id="nvi:116416871"/>
<dbReference type="EnsemblMetazoa" id="XM_031927121">
    <property type="protein sequence ID" value="XP_031782981"/>
    <property type="gene ID" value="LOC116416871"/>
</dbReference>
<dbReference type="RefSeq" id="XP_031782981.1">
    <property type="nucleotide sequence ID" value="XM_031927121.1"/>
</dbReference>
<evidence type="ECO:0000313" key="2">
    <source>
        <dbReference type="Proteomes" id="UP000002358"/>
    </source>
</evidence>
<dbReference type="AlphaFoldDB" id="A0A7M7Q9K8"/>
<proteinExistence type="predicted"/>
<dbReference type="GO" id="GO:0006508">
    <property type="term" value="P:proteolysis"/>
    <property type="evidence" value="ECO:0007669"/>
    <property type="project" value="InterPro"/>
</dbReference>
<dbReference type="InterPro" id="IPR000855">
    <property type="entry name" value="Peptidase_C5"/>
</dbReference>
<dbReference type="SMR" id="A0A7M7Q9K8"/>